<protein>
    <submittedName>
        <fullName evidence="2">Uncharacterized protein</fullName>
    </submittedName>
</protein>
<dbReference type="VEuPathDB" id="AmoebaDB:FDP41_003232"/>
<dbReference type="GeneID" id="68110450"/>
<dbReference type="RefSeq" id="XP_044562623.1">
    <property type="nucleotide sequence ID" value="XM_044706514.1"/>
</dbReference>
<dbReference type="EMBL" id="VFQX01000033">
    <property type="protein sequence ID" value="KAF0977910.1"/>
    <property type="molecule type" value="Genomic_DNA"/>
</dbReference>
<dbReference type="AlphaFoldDB" id="A0A6A5BW08"/>
<dbReference type="VEuPathDB" id="AmoebaDB:NfTy_059830"/>
<name>A0A6A5BW08_NAEFO</name>
<keyword evidence="3" id="KW-1185">Reference proteome</keyword>
<accession>A0A6A5BW08</accession>
<evidence type="ECO:0000256" key="1">
    <source>
        <dbReference type="SAM" id="MobiDB-lite"/>
    </source>
</evidence>
<evidence type="ECO:0000313" key="2">
    <source>
        <dbReference type="EMBL" id="KAF0977910.1"/>
    </source>
</evidence>
<reference evidence="2 3" key="1">
    <citation type="journal article" date="2019" name="Sci. Rep.">
        <title>Nanopore sequencing improves the draft genome of the human pathogenic amoeba Naegleria fowleri.</title>
        <authorList>
            <person name="Liechti N."/>
            <person name="Schurch N."/>
            <person name="Bruggmann R."/>
            <person name="Wittwer M."/>
        </authorList>
    </citation>
    <scope>NUCLEOTIDE SEQUENCE [LARGE SCALE GENOMIC DNA]</scope>
    <source>
        <strain evidence="2 3">ATCC 30894</strain>
    </source>
</reference>
<organism evidence="2 3">
    <name type="scientific">Naegleria fowleri</name>
    <name type="common">Brain eating amoeba</name>
    <dbReference type="NCBI Taxonomy" id="5763"/>
    <lineage>
        <taxon>Eukaryota</taxon>
        <taxon>Discoba</taxon>
        <taxon>Heterolobosea</taxon>
        <taxon>Tetramitia</taxon>
        <taxon>Eutetramitia</taxon>
        <taxon>Vahlkampfiidae</taxon>
        <taxon>Naegleria</taxon>
    </lineage>
</organism>
<feature type="region of interest" description="Disordered" evidence="1">
    <location>
        <begin position="1"/>
        <end position="37"/>
    </location>
</feature>
<gene>
    <name evidence="2" type="ORF">FDP41_003232</name>
</gene>
<comment type="caution">
    <text evidence="2">The sequence shown here is derived from an EMBL/GenBank/DDBJ whole genome shotgun (WGS) entry which is preliminary data.</text>
</comment>
<sequence>MGFKQSKPIHYPPTRRKNRREIHALSSSEDDSDIPKAFCPSREEELRKRSTHSLELKKNKLPMLRTNSSPLEIVKKSFKENFHKRSKSMPYRVFPVDANEDEIDRLISWEGSVRVDTSPIFPIRKGSRKSVCEVAIVITPPTNPPHFHHLSPTSMSHNEPLRALLR</sequence>
<proteinExistence type="predicted"/>
<evidence type="ECO:0000313" key="3">
    <source>
        <dbReference type="Proteomes" id="UP000444721"/>
    </source>
</evidence>
<dbReference type="VEuPathDB" id="AmoebaDB:NF0039300"/>
<dbReference type="Proteomes" id="UP000444721">
    <property type="component" value="Unassembled WGS sequence"/>
</dbReference>
<feature type="region of interest" description="Disordered" evidence="1">
    <location>
        <begin position="143"/>
        <end position="166"/>
    </location>
</feature>